<evidence type="ECO:0000313" key="2">
    <source>
        <dbReference type="EMBL" id="MFD2164498.1"/>
    </source>
</evidence>
<evidence type="ECO:0000313" key="3">
    <source>
        <dbReference type="Proteomes" id="UP001597387"/>
    </source>
</evidence>
<name>A0ABW4ZQT9_9SPHI</name>
<dbReference type="EMBL" id="JBHUHZ010000004">
    <property type="protein sequence ID" value="MFD2164498.1"/>
    <property type="molecule type" value="Genomic_DNA"/>
</dbReference>
<accession>A0ABW4ZQT9</accession>
<sequence>MGISLPTPSSKATNKGVLKCCFALAFSLTVSLTALAQAPSGSVGIGTLDPNDKAILDITATNKGLLIPRLTVANRDALLQPGQLAPKYNGMLVYVLDDSVTPNVSTLFVWKNDNWVEVGSGAAGLSAYEVWKSQQGNANKSLTDFFNELKGDTGDKGAAGATWYTEKVDPTSATPAAAVDGDYYLNTVSGDIFKKTAGAWGTRIGNLIVGKPGADGKSVTGVSINGAGQLVVTVSDGITTNVFTTSTPVKGADGQSALDLWRTIPGNELKDGTTFLSELKGANGLSINTAAVDAVTGNLALTMSDGTVKNVGVVKGTDGLGVQSAAIDAVTGNLALTMTDGTVKNAGVVKGTDGLGVQSAAVDAVTGNLALTMTDGTVKNAGVVKGTDGLGVQSAAVDAVTGNLALTMTDGTVKNAGVVKGTDGLGVQSAAVDAVTGNLALTMTDGTVKNAGVVKGTDGLGVQSAAVDAVTGNLALTMTDGTVKNAGVVKGTDGLGVQSAAVDAVTGNLALTMTDGTVKNAGVVKGSDAKGVTAISVLNNDLISTEFGQLELTFNDGSKVASTAGFWTLGGNPNTAGNISQYLGTSDSKPLLLATENTEKMRILPNGRVGIGTPTPEALLHVKGDFKLGNNGTVLQSIIHETVSADVPQIDPSKAVTQTFLVSNARLNAAVIVSPESPLPTGVMISYARVSVDGTVEVKFYNATAAALNPVSMNYSIGVINK</sequence>
<evidence type="ECO:0000256" key="1">
    <source>
        <dbReference type="SAM" id="SignalP"/>
    </source>
</evidence>
<proteinExistence type="predicted"/>
<keyword evidence="3" id="KW-1185">Reference proteome</keyword>
<gene>
    <name evidence="2" type="ORF">ACFSJU_18985</name>
</gene>
<feature type="signal peptide" evidence="1">
    <location>
        <begin position="1"/>
        <end position="36"/>
    </location>
</feature>
<feature type="chain" id="PRO_5045851523" evidence="1">
    <location>
        <begin position="37"/>
        <end position="722"/>
    </location>
</feature>
<keyword evidence="1" id="KW-0732">Signal</keyword>
<organism evidence="2 3">
    <name type="scientific">Paradesertivirga mongoliensis</name>
    <dbReference type="NCBI Taxonomy" id="2100740"/>
    <lineage>
        <taxon>Bacteria</taxon>
        <taxon>Pseudomonadati</taxon>
        <taxon>Bacteroidota</taxon>
        <taxon>Sphingobacteriia</taxon>
        <taxon>Sphingobacteriales</taxon>
        <taxon>Sphingobacteriaceae</taxon>
        <taxon>Paradesertivirga</taxon>
    </lineage>
</organism>
<comment type="caution">
    <text evidence="2">The sequence shown here is derived from an EMBL/GenBank/DDBJ whole genome shotgun (WGS) entry which is preliminary data.</text>
</comment>
<reference evidence="3" key="1">
    <citation type="journal article" date="2019" name="Int. J. Syst. Evol. Microbiol.">
        <title>The Global Catalogue of Microorganisms (GCM) 10K type strain sequencing project: providing services to taxonomists for standard genome sequencing and annotation.</title>
        <authorList>
            <consortium name="The Broad Institute Genomics Platform"/>
            <consortium name="The Broad Institute Genome Sequencing Center for Infectious Disease"/>
            <person name="Wu L."/>
            <person name="Ma J."/>
        </authorList>
    </citation>
    <scope>NUCLEOTIDE SEQUENCE [LARGE SCALE GENOMIC DNA]</scope>
    <source>
        <strain evidence="3">KCTC 42217</strain>
    </source>
</reference>
<protein>
    <submittedName>
        <fullName evidence="2">Uncharacterized protein</fullName>
    </submittedName>
</protein>
<dbReference type="Proteomes" id="UP001597387">
    <property type="component" value="Unassembled WGS sequence"/>
</dbReference>